<dbReference type="InterPro" id="IPR046482">
    <property type="entry name" value="DUF6575"/>
</dbReference>
<accession>A0A822MWU5</accession>
<dbReference type="EMBL" id="CCJV01000051">
    <property type="protein sequence ID" value="CDT08307.1"/>
    <property type="molecule type" value="Genomic_DNA"/>
</dbReference>
<reference evidence="3" key="1">
    <citation type="submission" date="2014-06" db="EMBL/GenBank/DDBJ databases">
        <authorList>
            <person name="Le Roux Frederique"/>
        </authorList>
    </citation>
    <scope>NUCLEOTIDE SEQUENCE [LARGE SCALE GENOMIC DNA]</scope>
    <source>
        <strain evidence="3">J5-5</strain>
    </source>
</reference>
<dbReference type="AlphaFoldDB" id="A0A822MWU5"/>
<dbReference type="Pfam" id="PF20215">
    <property type="entry name" value="DUF6575"/>
    <property type="match status" value="1"/>
</dbReference>
<protein>
    <recommendedName>
        <fullName evidence="1">DUF6575 domain-containing protein</fullName>
    </recommendedName>
</protein>
<gene>
    <name evidence="2" type="ORF">VCR5J5_1440003</name>
</gene>
<sequence>MTSNDLLKLELSKLKPFEIFDYFDGPRFYSCKSPTNQLYLVFWVDETDNGADQWVYIKISSDRYYAMRNRNISIQETFLAPEDGYSLFVSVAQKNDFTIEHILPEQYDEEWFSDEPEFIELEDLSNVNMLPQRQSEPEFASSASNRHVIDLSIINQNNSYEISANALGTILTKYQGFIDALSCDTPNAKRVPEDLKEKQAFHVTNVYAGSFGVRLQSKYSELFPNPVIETTIEKAISILNGLGSADELSKNISEMNLLTRSRFKGLLKGLVDNKLSLSTDYGNPDGRRTSIKSNYTHLQYALNNLVNCYSSDSEDRVLLNVTLVGVDVNSDFFAIKLTDGQIIKGKLSKDLEASNFTVPSTLNVLVKETCKANDATDEEKWTYILKEVLNN</sequence>
<feature type="domain" description="DUF6575" evidence="1">
    <location>
        <begin position="11"/>
        <end position="122"/>
    </location>
</feature>
<evidence type="ECO:0000259" key="1">
    <source>
        <dbReference type="Pfam" id="PF20215"/>
    </source>
</evidence>
<evidence type="ECO:0000313" key="3">
    <source>
        <dbReference type="Proteomes" id="UP000049495"/>
    </source>
</evidence>
<dbReference type="Proteomes" id="UP000049495">
    <property type="component" value="Unassembled WGS sequence"/>
</dbReference>
<organism evidence="2 3">
    <name type="scientific">Vibrio crassostreae</name>
    <dbReference type="NCBI Taxonomy" id="246167"/>
    <lineage>
        <taxon>Bacteria</taxon>
        <taxon>Pseudomonadati</taxon>
        <taxon>Pseudomonadota</taxon>
        <taxon>Gammaproteobacteria</taxon>
        <taxon>Vibrionales</taxon>
        <taxon>Vibrionaceae</taxon>
        <taxon>Vibrio</taxon>
    </lineage>
</organism>
<comment type="caution">
    <text evidence="2">The sequence shown here is derived from an EMBL/GenBank/DDBJ whole genome shotgun (WGS) entry which is preliminary data.</text>
</comment>
<dbReference type="RefSeq" id="WP_055318806.1">
    <property type="nucleotide sequence ID" value="NZ_CAWQCV010000131.1"/>
</dbReference>
<evidence type="ECO:0000313" key="2">
    <source>
        <dbReference type="EMBL" id="CDT08307.1"/>
    </source>
</evidence>
<proteinExistence type="predicted"/>
<name>A0A822MWU5_9VIBR</name>